<comment type="caution">
    <text evidence="1">The sequence shown here is derived from an EMBL/GenBank/DDBJ whole genome shotgun (WGS) entry which is preliminary data.</text>
</comment>
<reference evidence="1" key="2">
    <citation type="journal article" date="2022" name="New Phytol.">
        <title>Evolutionary transition to the ectomycorrhizal habit in the genomes of a hyperdiverse lineage of mushroom-forming fungi.</title>
        <authorList>
            <person name="Looney B."/>
            <person name="Miyauchi S."/>
            <person name="Morin E."/>
            <person name="Drula E."/>
            <person name="Courty P.E."/>
            <person name="Kohler A."/>
            <person name="Kuo A."/>
            <person name="LaButti K."/>
            <person name="Pangilinan J."/>
            <person name="Lipzen A."/>
            <person name="Riley R."/>
            <person name="Andreopoulos W."/>
            <person name="He G."/>
            <person name="Johnson J."/>
            <person name="Nolan M."/>
            <person name="Tritt A."/>
            <person name="Barry K.W."/>
            <person name="Grigoriev I.V."/>
            <person name="Nagy L.G."/>
            <person name="Hibbett D."/>
            <person name="Henrissat B."/>
            <person name="Matheny P.B."/>
            <person name="Labbe J."/>
            <person name="Martin F.M."/>
        </authorList>
    </citation>
    <scope>NUCLEOTIDE SEQUENCE</scope>
    <source>
        <strain evidence="1">EC-137</strain>
    </source>
</reference>
<dbReference type="EMBL" id="MU273468">
    <property type="protein sequence ID" value="KAI0036749.1"/>
    <property type="molecule type" value="Genomic_DNA"/>
</dbReference>
<protein>
    <submittedName>
        <fullName evidence="1">Uncharacterized protein</fullName>
    </submittedName>
</protein>
<name>A0ACB8QY27_9AGAM</name>
<accession>A0ACB8QY27</accession>
<sequence length="296" mass="32642">MSGFWLSISLPLVWATVHCLYEDFNLDTTLSRGQLQKMFHRDPASDDGIQYATIGLSNVLDLSDLIRSCAHPAAAWSALYLTILPLVVLGMVDALNADAFAGSTLDVPPFTSVKNFLAYPDGVNPILAPKSSDKLCAFFLSNSIPPTHPCIIINTLGNSKGLKAAFNVSDDTVAYRWAHPHMMLHSSEQIVAELGGVASLSRNFMGGWVSRRWRPSFDDTDACVDAIAREIFGLETFIWNYNTFDWLLTAINITNTTHIHSEFQTWLPGLKSPDLIVIEHGLNNLSCGCFISAYRS</sequence>
<reference evidence="1" key="1">
    <citation type="submission" date="2021-02" db="EMBL/GenBank/DDBJ databases">
        <authorList>
            <consortium name="DOE Joint Genome Institute"/>
            <person name="Ahrendt S."/>
            <person name="Looney B.P."/>
            <person name="Miyauchi S."/>
            <person name="Morin E."/>
            <person name="Drula E."/>
            <person name="Courty P.E."/>
            <person name="Chicoki N."/>
            <person name="Fauchery L."/>
            <person name="Kohler A."/>
            <person name="Kuo A."/>
            <person name="Labutti K."/>
            <person name="Pangilinan J."/>
            <person name="Lipzen A."/>
            <person name="Riley R."/>
            <person name="Andreopoulos W."/>
            <person name="He G."/>
            <person name="Johnson J."/>
            <person name="Barry K.W."/>
            <person name="Grigoriev I.V."/>
            <person name="Nagy L."/>
            <person name="Hibbett D."/>
            <person name="Henrissat B."/>
            <person name="Matheny P.B."/>
            <person name="Labbe J."/>
            <person name="Martin F."/>
        </authorList>
    </citation>
    <scope>NUCLEOTIDE SEQUENCE</scope>
    <source>
        <strain evidence="1">EC-137</strain>
    </source>
</reference>
<proteinExistence type="predicted"/>
<evidence type="ECO:0000313" key="1">
    <source>
        <dbReference type="EMBL" id="KAI0036749.1"/>
    </source>
</evidence>
<gene>
    <name evidence="1" type="ORF">K488DRAFT_81741</name>
</gene>
<dbReference type="Proteomes" id="UP000814128">
    <property type="component" value="Unassembled WGS sequence"/>
</dbReference>
<organism evidence="1 2">
    <name type="scientific">Vararia minispora EC-137</name>
    <dbReference type="NCBI Taxonomy" id="1314806"/>
    <lineage>
        <taxon>Eukaryota</taxon>
        <taxon>Fungi</taxon>
        <taxon>Dikarya</taxon>
        <taxon>Basidiomycota</taxon>
        <taxon>Agaricomycotina</taxon>
        <taxon>Agaricomycetes</taxon>
        <taxon>Russulales</taxon>
        <taxon>Lachnocladiaceae</taxon>
        <taxon>Vararia</taxon>
    </lineage>
</organism>
<keyword evidence="2" id="KW-1185">Reference proteome</keyword>
<evidence type="ECO:0000313" key="2">
    <source>
        <dbReference type="Proteomes" id="UP000814128"/>
    </source>
</evidence>